<evidence type="ECO:0000259" key="4">
    <source>
        <dbReference type="Pfam" id="PF00703"/>
    </source>
</evidence>
<evidence type="ECO:0000259" key="5">
    <source>
        <dbReference type="Pfam" id="PF02836"/>
    </source>
</evidence>
<dbReference type="InterPro" id="IPR054593">
    <property type="entry name" value="Beta-mannosidase-like_N2"/>
</dbReference>
<keyword evidence="8" id="KW-1185">Reference proteome</keyword>
<dbReference type="Gene3D" id="2.60.40.10">
    <property type="entry name" value="Immunoglobulins"/>
    <property type="match status" value="1"/>
</dbReference>
<dbReference type="OrthoDB" id="9801077at2"/>
<dbReference type="SUPFAM" id="SSF51445">
    <property type="entry name" value="(Trans)glycosidases"/>
    <property type="match status" value="1"/>
</dbReference>
<dbReference type="EC" id="3.2.1.23" evidence="7"/>
<dbReference type="InterPro" id="IPR051913">
    <property type="entry name" value="GH2_Domain-Containing"/>
</dbReference>
<dbReference type="GO" id="GO:0004565">
    <property type="term" value="F:beta-galactosidase activity"/>
    <property type="evidence" value="ECO:0007669"/>
    <property type="project" value="UniProtKB-EC"/>
</dbReference>
<dbReference type="PANTHER" id="PTHR42732:SF1">
    <property type="entry name" value="BETA-MANNOSIDASE"/>
    <property type="match status" value="1"/>
</dbReference>
<feature type="domain" description="Beta-mannosidase-like galactose-binding" evidence="6">
    <location>
        <begin position="137"/>
        <end position="206"/>
    </location>
</feature>
<dbReference type="SUPFAM" id="SSF49785">
    <property type="entry name" value="Galactose-binding domain-like"/>
    <property type="match status" value="1"/>
</dbReference>
<comment type="similarity">
    <text evidence="1">Belongs to the glycosyl hydrolase 2 family.</text>
</comment>
<keyword evidence="2 7" id="KW-0378">Hydrolase</keyword>
<dbReference type="SUPFAM" id="SSF49303">
    <property type="entry name" value="beta-Galactosidase/glucuronidase domain"/>
    <property type="match status" value="1"/>
</dbReference>
<evidence type="ECO:0000256" key="3">
    <source>
        <dbReference type="ARBA" id="ARBA00023295"/>
    </source>
</evidence>
<keyword evidence="3 7" id="KW-0326">Glycosidase</keyword>
<dbReference type="InterPro" id="IPR006103">
    <property type="entry name" value="Glyco_hydro_2_cat"/>
</dbReference>
<evidence type="ECO:0000256" key="1">
    <source>
        <dbReference type="ARBA" id="ARBA00007401"/>
    </source>
</evidence>
<dbReference type="GO" id="GO:0005975">
    <property type="term" value="P:carbohydrate metabolic process"/>
    <property type="evidence" value="ECO:0007669"/>
    <property type="project" value="InterPro"/>
</dbReference>
<dbReference type="Gene3D" id="2.60.120.260">
    <property type="entry name" value="Galactose-binding domain-like"/>
    <property type="match status" value="1"/>
</dbReference>
<sequence>MAQKDIFQDIADNRIHVTEKHCEIPPVEKNGRLFEKSDRPFPRKAVCFRQEIPHEERLKAFEKELAAMREKYRPFMENHLPVQETGTEITELAQFEFRYLEKGEVFTDRDRADAAWEKVTLPDYRGPAGEKGKWRGYYRTFFSARESGPQERVVLQFQSVDYIAEVYVNGCFVGSHEGLFAPFSFDVSDYVHAGGDNELVVECRNDIPMMGVGDLLDGDKLYAATGPGWDDPEIGWHHCPAGAGITGRVTLEYRPVIYVEDVFVCPDIDTHTAQVRVGVRNYTEELQMGYELQLRILPRNFRGEALAEHTHPVPYIGVGQNEYRFVVEMKDYRLWEPETPWLYGALLELAPAKAGEIGAEAERNANRGRQEAQVSCVSRLTETVGIRKFVSDENSVPKGKFYLNNRPVVLRGANEMGHLQQCVMRKDWDTLTDDILIAKLCNMNYYRVTQRPVQREIYDYFDMLGMMHQCDLPLFSFMRRPQFAEGVRQCVELEHLIRNHPSSVMVTLINEPMSIRKTEDPKSKGSVRSVTKGHRHLMRDELEAFFVAARQAIYTENPGRVVKNVEGDYEPPTVEGMPDFHCYTMWYSHHAMPIGKLLAGYLPAVKAGWMTGCGEYGAEGLDNLHVMKTRYPEAWLKTDEKGHWYPDKILRSQTHSLQGDWYQEQETMEDWVRESQIFQAKATTLMTDAFRRRADIISHTAIHLLIDAWPAGWMKTLVDCERVPKRAYFAYRDSLIPVRMNFYCPRTYVYGGEKIPVEVWLLNDSGEDRCLEVQAVSGQENFLLTGSVEAASSAFLGTVEVTVPFVERVTEVTVEGCVRDVTEEAAFGGDRLYGEKLTLTVYPAAWRILPEELEKSGSVEDSCTGHVILPPLVEENRAKLERTAEKLTEEGRTVVLLWGDDKSVIFRMQGEDIGLKKCQEVFFAAADETYRSYSMNMLYNDREGYIDVLGGYFVDTASEGKCRVYTYARDGFRADSGAKGKLPFVLEIPAGKGKLLAVSLETTGRMGVNANLDALLRGR</sequence>
<name>A0A2K4ZDV7_9FIRM</name>
<feature type="domain" description="Glycoside hydrolase family 2 immunoglobulin-like beta-sandwich" evidence="4">
    <location>
        <begin position="257"/>
        <end position="355"/>
    </location>
</feature>
<dbReference type="InterPro" id="IPR013783">
    <property type="entry name" value="Ig-like_fold"/>
</dbReference>
<accession>A0A2K4ZDV7</accession>
<dbReference type="Pfam" id="PF02836">
    <property type="entry name" value="Glyco_hydro_2_C"/>
    <property type="match status" value="1"/>
</dbReference>
<dbReference type="InterPro" id="IPR036156">
    <property type="entry name" value="Beta-gal/glucu_dom_sf"/>
</dbReference>
<dbReference type="PANTHER" id="PTHR42732">
    <property type="entry name" value="BETA-GALACTOSIDASE"/>
    <property type="match status" value="1"/>
</dbReference>
<gene>
    <name evidence="7" type="primary">ebgA_2</name>
    <name evidence="7" type="ORF">AMURIS_01368</name>
</gene>
<dbReference type="Pfam" id="PF22666">
    <property type="entry name" value="Glyco_hydro_2_N2"/>
    <property type="match status" value="1"/>
</dbReference>
<dbReference type="InterPro" id="IPR006102">
    <property type="entry name" value="Ig-like_GH2"/>
</dbReference>
<dbReference type="InterPro" id="IPR017853">
    <property type="entry name" value="GH"/>
</dbReference>
<dbReference type="RefSeq" id="WP_103238755.1">
    <property type="nucleotide sequence ID" value="NZ_JANJZD010000006.1"/>
</dbReference>
<dbReference type="Gene3D" id="3.20.20.80">
    <property type="entry name" value="Glycosidases"/>
    <property type="match status" value="1"/>
</dbReference>
<dbReference type="EMBL" id="OFSM01000006">
    <property type="protein sequence ID" value="SOY28657.1"/>
    <property type="molecule type" value="Genomic_DNA"/>
</dbReference>
<organism evidence="7 8">
    <name type="scientific">Acetatifactor muris</name>
    <dbReference type="NCBI Taxonomy" id="879566"/>
    <lineage>
        <taxon>Bacteria</taxon>
        <taxon>Bacillati</taxon>
        <taxon>Bacillota</taxon>
        <taxon>Clostridia</taxon>
        <taxon>Lachnospirales</taxon>
        <taxon>Lachnospiraceae</taxon>
        <taxon>Acetatifactor</taxon>
    </lineage>
</organism>
<feature type="domain" description="Glycoside hydrolase family 2 catalytic" evidence="5">
    <location>
        <begin position="396"/>
        <end position="513"/>
    </location>
</feature>
<evidence type="ECO:0000313" key="8">
    <source>
        <dbReference type="Proteomes" id="UP000236311"/>
    </source>
</evidence>
<reference evidence="7 8" key="1">
    <citation type="submission" date="2018-01" db="EMBL/GenBank/DDBJ databases">
        <authorList>
            <person name="Gaut B.S."/>
            <person name="Morton B.R."/>
            <person name="Clegg M.T."/>
            <person name="Duvall M.R."/>
        </authorList>
    </citation>
    <scope>NUCLEOTIDE SEQUENCE [LARGE SCALE GENOMIC DNA]</scope>
    <source>
        <strain evidence="7">GP69</strain>
    </source>
</reference>
<evidence type="ECO:0000259" key="6">
    <source>
        <dbReference type="Pfam" id="PF22666"/>
    </source>
</evidence>
<protein>
    <submittedName>
        <fullName evidence="7">Evolved beta-galactosidase subunit alpha</fullName>
        <ecNumber evidence="7">3.2.1.23</ecNumber>
    </submittedName>
</protein>
<dbReference type="Pfam" id="PF00703">
    <property type="entry name" value="Glyco_hydro_2"/>
    <property type="match status" value="1"/>
</dbReference>
<dbReference type="AlphaFoldDB" id="A0A2K4ZDV7"/>
<evidence type="ECO:0000313" key="7">
    <source>
        <dbReference type="EMBL" id="SOY28657.1"/>
    </source>
</evidence>
<proteinExistence type="inferred from homology"/>
<evidence type="ECO:0000256" key="2">
    <source>
        <dbReference type="ARBA" id="ARBA00022801"/>
    </source>
</evidence>
<dbReference type="Proteomes" id="UP000236311">
    <property type="component" value="Unassembled WGS sequence"/>
</dbReference>
<dbReference type="InterPro" id="IPR008979">
    <property type="entry name" value="Galactose-bd-like_sf"/>
</dbReference>